<dbReference type="GO" id="GO:0005829">
    <property type="term" value="C:cytosol"/>
    <property type="evidence" value="ECO:0007669"/>
    <property type="project" value="TreeGrafter"/>
</dbReference>
<dbReference type="InterPro" id="IPR020625">
    <property type="entry name" value="Schiff_base-form_aldolases_AS"/>
</dbReference>
<proteinExistence type="predicted"/>
<dbReference type="InterPro" id="IPR013785">
    <property type="entry name" value="Aldolase_TIM"/>
</dbReference>
<feature type="compositionally biased region" description="Basic residues" evidence="3">
    <location>
        <begin position="96"/>
        <end position="105"/>
    </location>
</feature>
<evidence type="ECO:0000256" key="1">
    <source>
        <dbReference type="ARBA" id="ARBA00023239"/>
    </source>
</evidence>
<name>A0A537K3Z1_9BACT</name>
<dbReference type="Pfam" id="PF00701">
    <property type="entry name" value="DHDPS"/>
    <property type="match status" value="1"/>
</dbReference>
<dbReference type="PANTHER" id="PTHR12128:SF28">
    <property type="entry name" value="2-DEHYDRO-3-DEOXY-D-GLUCONATE ALDOLASE YAGE-RELATED"/>
    <property type="match status" value="1"/>
</dbReference>
<dbReference type="PRINTS" id="PR00146">
    <property type="entry name" value="DHPICSNTHASE"/>
</dbReference>
<dbReference type="EMBL" id="VBAK01000112">
    <property type="protein sequence ID" value="TMI90489.1"/>
    <property type="molecule type" value="Genomic_DNA"/>
</dbReference>
<comment type="caution">
    <text evidence="4">The sequence shown here is derived from an EMBL/GenBank/DDBJ whole genome shotgun (WGS) entry which is preliminary data.</text>
</comment>
<protein>
    <submittedName>
        <fullName evidence="4">Dihydrodipicolinate synthase family protein</fullName>
    </submittedName>
</protein>
<feature type="compositionally biased region" description="Basic and acidic residues" evidence="3">
    <location>
        <begin position="1"/>
        <end position="27"/>
    </location>
</feature>
<dbReference type="InterPro" id="IPR002220">
    <property type="entry name" value="DapA-like"/>
</dbReference>
<feature type="region of interest" description="Disordered" evidence="3">
    <location>
        <begin position="1"/>
        <end position="121"/>
    </location>
</feature>
<dbReference type="AlphaFoldDB" id="A0A537K3Z1"/>
<dbReference type="PROSITE" id="PS00665">
    <property type="entry name" value="DHDPS_1"/>
    <property type="match status" value="1"/>
</dbReference>
<evidence type="ECO:0000256" key="2">
    <source>
        <dbReference type="ARBA" id="ARBA00023270"/>
    </source>
</evidence>
<keyword evidence="2" id="KW-0704">Schiff base</keyword>
<dbReference type="SMART" id="SM01130">
    <property type="entry name" value="DHDPS"/>
    <property type="match status" value="1"/>
</dbReference>
<dbReference type="PANTHER" id="PTHR12128">
    <property type="entry name" value="DIHYDRODIPICOLINATE SYNTHASE"/>
    <property type="match status" value="1"/>
</dbReference>
<dbReference type="GO" id="GO:0016829">
    <property type="term" value="F:lyase activity"/>
    <property type="evidence" value="ECO:0007669"/>
    <property type="project" value="UniProtKB-KW"/>
</dbReference>
<feature type="compositionally biased region" description="Basic residues" evidence="3">
    <location>
        <begin position="54"/>
        <end position="82"/>
    </location>
</feature>
<dbReference type="InterPro" id="IPR020624">
    <property type="entry name" value="Schiff_base-form_aldolases_CS"/>
</dbReference>
<gene>
    <name evidence="4" type="ORF">E6H00_06855</name>
</gene>
<organism evidence="4 5">
    <name type="scientific">Candidatus Segetimicrobium genomatis</name>
    <dbReference type="NCBI Taxonomy" id="2569760"/>
    <lineage>
        <taxon>Bacteria</taxon>
        <taxon>Bacillati</taxon>
        <taxon>Candidatus Sysuimicrobiota</taxon>
        <taxon>Candidatus Sysuimicrobiia</taxon>
        <taxon>Candidatus Sysuimicrobiales</taxon>
        <taxon>Candidatus Segetimicrobiaceae</taxon>
        <taxon>Candidatus Segetimicrobium</taxon>
    </lineage>
</organism>
<dbReference type="PROSITE" id="PS00666">
    <property type="entry name" value="DHDPS_2"/>
    <property type="match status" value="1"/>
</dbReference>
<dbReference type="CDD" id="cd00408">
    <property type="entry name" value="DHDPS-like"/>
    <property type="match status" value="1"/>
</dbReference>
<accession>A0A537K3Z1</accession>
<sequence>MGRPEDRGRARADQDPRGAVPGHDRGGGRPLHQAAAPGGVHPGGGGRRDGAGGRRGRGTGGRRRARRCRSGRRGRAGGRRATGRSGGGSGAVAPQRRPHGGRRSLRGGAARGPGDRAQAQRGVPDLAVAQAGGGAVTREPLAGIVVPIPTLFDQRGRVDDEANARHIDWLIAAGVHGIFALGTTGEFTSLSPEERRAFAALAVRAARGRVPVLIGCGSPWTDEAIAYARHAQEAGAGGVVAVLPYYWLPSERSIYEHYRLLAEGVALPVYIYNFPALTGRSIAPRTVAALAAAHPNIAGLKDTVDSAAHIQETIALVKPDRPEFSVLAGMDYHLLNTLLSGGDGGVPGTANFAPEPFVRLYADARAGRLEAAAERHRTLAPFARLFSVDAAPFVVVKEAMAAAGLIRHVTTRPPALPFTEDERRWMRAQLAAVGIAR</sequence>
<evidence type="ECO:0000313" key="5">
    <source>
        <dbReference type="Proteomes" id="UP000318509"/>
    </source>
</evidence>
<keyword evidence="1" id="KW-0456">Lyase</keyword>
<evidence type="ECO:0000256" key="3">
    <source>
        <dbReference type="SAM" id="MobiDB-lite"/>
    </source>
</evidence>
<dbReference type="SUPFAM" id="SSF51569">
    <property type="entry name" value="Aldolase"/>
    <property type="match status" value="1"/>
</dbReference>
<reference evidence="4 5" key="1">
    <citation type="journal article" date="2019" name="Nat. Microbiol.">
        <title>Mediterranean grassland soil C-N compound turnover is dependent on rainfall and depth, and is mediated by genomically divergent microorganisms.</title>
        <authorList>
            <person name="Diamond S."/>
            <person name="Andeer P.F."/>
            <person name="Li Z."/>
            <person name="Crits-Christoph A."/>
            <person name="Burstein D."/>
            <person name="Anantharaman K."/>
            <person name="Lane K.R."/>
            <person name="Thomas B.C."/>
            <person name="Pan C."/>
            <person name="Northen T.R."/>
            <person name="Banfield J.F."/>
        </authorList>
    </citation>
    <scope>NUCLEOTIDE SEQUENCE [LARGE SCALE GENOMIC DNA]</scope>
    <source>
        <strain evidence="4">NP_3</strain>
    </source>
</reference>
<dbReference type="Gene3D" id="3.20.20.70">
    <property type="entry name" value="Aldolase class I"/>
    <property type="match status" value="1"/>
</dbReference>
<evidence type="ECO:0000313" key="4">
    <source>
        <dbReference type="EMBL" id="TMI90489.1"/>
    </source>
</evidence>
<dbReference type="Proteomes" id="UP000318509">
    <property type="component" value="Unassembled WGS sequence"/>
</dbReference>